<proteinExistence type="predicted"/>
<dbReference type="Pfam" id="PF24747">
    <property type="entry name" value="Zn-ribbon_GIR1"/>
    <property type="match status" value="1"/>
</dbReference>
<evidence type="ECO:0000256" key="1">
    <source>
        <dbReference type="SAM" id="MobiDB-lite"/>
    </source>
</evidence>
<accession>A0A835EW06</accession>
<feature type="domain" description="GIR1-like zinc ribbon" evidence="2">
    <location>
        <begin position="226"/>
        <end position="259"/>
    </location>
</feature>
<feature type="region of interest" description="Disordered" evidence="1">
    <location>
        <begin position="167"/>
        <end position="222"/>
    </location>
</feature>
<dbReference type="PANTHER" id="PTHR33177">
    <property type="entry name" value="PUTATIVE-RELATED"/>
    <property type="match status" value="1"/>
</dbReference>
<evidence type="ECO:0000313" key="4">
    <source>
        <dbReference type="Proteomes" id="UP000636709"/>
    </source>
</evidence>
<dbReference type="InterPro" id="IPR055281">
    <property type="entry name" value="GIR1-2/SIED1"/>
</dbReference>
<dbReference type="PANTHER" id="PTHR33177:SF41">
    <property type="entry name" value="OS05G0442000 PROTEIN"/>
    <property type="match status" value="1"/>
</dbReference>
<gene>
    <name evidence="3" type="ORF">HU200_024371</name>
</gene>
<dbReference type="EMBL" id="JACEFO010001700">
    <property type="protein sequence ID" value="KAF8719630.1"/>
    <property type="molecule type" value="Genomic_DNA"/>
</dbReference>
<keyword evidence="4" id="KW-1185">Reference proteome</keyword>
<dbReference type="Proteomes" id="UP000636709">
    <property type="component" value="Unassembled WGS sequence"/>
</dbReference>
<dbReference type="OrthoDB" id="1930194at2759"/>
<evidence type="ECO:0000259" key="2">
    <source>
        <dbReference type="Pfam" id="PF24747"/>
    </source>
</evidence>
<name>A0A835EW06_9POAL</name>
<feature type="region of interest" description="Disordered" evidence="1">
    <location>
        <begin position="15"/>
        <end position="55"/>
    </location>
</feature>
<feature type="region of interest" description="Disordered" evidence="1">
    <location>
        <begin position="259"/>
        <end position="281"/>
    </location>
</feature>
<evidence type="ECO:0000313" key="3">
    <source>
        <dbReference type="EMBL" id="KAF8719630.1"/>
    </source>
</evidence>
<reference evidence="3" key="1">
    <citation type="submission" date="2020-07" db="EMBL/GenBank/DDBJ databases">
        <title>Genome sequence and genetic diversity analysis of an under-domesticated orphan crop, white fonio (Digitaria exilis).</title>
        <authorList>
            <person name="Bennetzen J.L."/>
            <person name="Chen S."/>
            <person name="Ma X."/>
            <person name="Wang X."/>
            <person name="Yssel A.E.J."/>
            <person name="Chaluvadi S.R."/>
            <person name="Johnson M."/>
            <person name="Gangashetty P."/>
            <person name="Hamidou F."/>
            <person name="Sanogo M.D."/>
            <person name="Zwaenepoel A."/>
            <person name="Wallace J."/>
            <person name="Van De Peer Y."/>
            <person name="Van Deynze A."/>
        </authorList>
    </citation>
    <scope>NUCLEOTIDE SEQUENCE</scope>
    <source>
        <tissue evidence="3">Leaves</tissue>
    </source>
</reference>
<feature type="compositionally biased region" description="Basic and acidic residues" evidence="1">
    <location>
        <begin position="28"/>
        <end position="39"/>
    </location>
</feature>
<dbReference type="InterPro" id="IPR056440">
    <property type="entry name" value="Zn-ribbon_GIR1"/>
</dbReference>
<feature type="compositionally biased region" description="Gly residues" evidence="1">
    <location>
        <begin position="173"/>
        <end position="190"/>
    </location>
</feature>
<sequence>MAQGPDRVEKEVAIAAATRSHLPTADGVVERGGTRRPSEEESECAAGSEGSNRDLNAAVRGNKENHHLLHLKPSTRASILRHTLPSLYNANWSCTTAPHIPRQGTPSIVLALFHSTTTRSSCVREWSRPSSPSSSSNYTSLVCLVGKKMSRNNGKVGSKLQELRLSLSRSRGGPSGASTQGGGGVHGGAGSPRRLSSSSSSTASPPSSCVSSEGSPESGGTGGAPSMILAGCPRCMMYVMLSREDPRCPKCHSTVLLDFNDGPAADPRHAGAGAKSKGRRG</sequence>
<organism evidence="3 4">
    <name type="scientific">Digitaria exilis</name>
    <dbReference type="NCBI Taxonomy" id="1010633"/>
    <lineage>
        <taxon>Eukaryota</taxon>
        <taxon>Viridiplantae</taxon>
        <taxon>Streptophyta</taxon>
        <taxon>Embryophyta</taxon>
        <taxon>Tracheophyta</taxon>
        <taxon>Spermatophyta</taxon>
        <taxon>Magnoliopsida</taxon>
        <taxon>Liliopsida</taxon>
        <taxon>Poales</taxon>
        <taxon>Poaceae</taxon>
        <taxon>PACMAD clade</taxon>
        <taxon>Panicoideae</taxon>
        <taxon>Panicodae</taxon>
        <taxon>Paniceae</taxon>
        <taxon>Anthephorinae</taxon>
        <taxon>Digitaria</taxon>
    </lineage>
</organism>
<protein>
    <recommendedName>
        <fullName evidence="2">GIR1-like zinc ribbon domain-containing protein</fullName>
    </recommendedName>
</protein>
<comment type="caution">
    <text evidence="3">The sequence shown here is derived from an EMBL/GenBank/DDBJ whole genome shotgun (WGS) entry which is preliminary data.</text>
</comment>
<feature type="compositionally biased region" description="Low complexity" evidence="1">
    <location>
        <begin position="191"/>
        <end position="216"/>
    </location>
</feature>
<dbReference type="AlphaFoldDB" id="A0A835EW06"/>